<sequence>MKKSTYNIDIQAGRAHVFQTMLQRETYRLWTAAFHPASDFEGGWNKGDKIYFLGPSEDGKRQGMIAEIAEHIPDAFISIRHYGMLDGEEEITTGEKIEQWAGAIENYTFEEKNGNTTLTVDVDTADEYIAYFDDTWPRALQKLKELCEN</sequence>
<dbReference type="Pfam" id="PF08327">
    <property type="entry name" value="AHSA1"/>
    <property type="match status" value="1"/>
</dbReference>
<organism evidence="3 4">
    <name type="scientific">Sphingobacterium griseoflavum</name>
    <dbReference type="NCBI Taxonomy" id="1474952"/>
    <lineage>
        <taxon>Bacteria</taxon>
        <taxon>Pseudomonadati</taxon>
        <taxon>Bacteroidota</taxon>
        <taxon>Sphingobacteriia</taxon>
        <taxon>Sphingobacteriales</taxon>
        <taxon>Sphingobacteriaceae</taxon>
        <taxon>Sphingobacterium</taxon>
    </lineage>
</organism>
<reference evidence="4" key="1">
    <citation type="journal article" date="2019" name="Int. J. Syst. Evol. Microbiol.">
        <title>The Global Catalogue of Microorganisms (GCM) 10K type strain sequencing project: providing services to taxonomists for standard genome sequencing and annotation.</title>
        <authorList>
            <consortium name="The Broad Institute Genomics Platform"/>
            <consortium name="The Broad Institute Genome Sequencing Center for Infectious Disease"/>
            <person name="Wu L."/>
            <person name="Ma J."/>
        </authorList>
    </citation>
    <scope>NUCLEOTIDE SEQUENCE [LARGE SCALE GENOMIC DNA]</scope>
    <source>
        <strain evidence="4">CGMCC 1.12966</strain>
    </source>
</reference>
<dbReference type="Proteomes" id="UP000620550">
    <property type="component" value="Unassembled WGS sequence"/>
</dbReference>
<gene>
    <name evidence="3" type="ORF">GCM10017764_05030</name>
</gene>
<keyword evidence="4" id="KW-1185">Reference proteome</keyword>
<dbReference type="EMBL" id="BNAF01000002">
    <property type="protein sequence ID" value="GHE23535.1"/>
    <property type="molecule type" value="Genomic_DNA"/>
</dbReference>
<proteinExistence type="inferred from homology"/>
<comment type="similarity">
    <text evidence="1">Belongs to the AHA1 family.</text>
</comment>
<evidence type="ECO:0000313" key="4">
    <source>
        <dbReference type="Proteomes" id="UP000620550"/>
    </source>
</evidence>
<accession>A0ABQ3HU57</accession>
<comment type="caution">
    <text evidence="3">The sequence shown here is derived from an EMBL/GenBank/DDBJ whole genome shotgun (WGS) entry which is preliminary data.</text>
</comment>
<dbReference type="InterPro" id="IPR023393">
    <property type="entry name" value="START-like_dom_sf"/>
</dbReference>
<protein>
    <recommendedName>
        <fullName evidence="2">Activator of Hsp90 ATPase homologue 1/2-like C-terminal domain-containing protein</fullName>
    </recommendedName>
</protein>
<dbReference type="SUPFAM" id="SSF55961">
    <property type="entry name" value="Bet v1-like"/>
    <property type="match status" value="1"/>
</dbReference>
<dbReference type="Gene3D" id="3.30.530.20">
    <property type="match status" value="1"/>
</dbReference>
<dbReference type="InterPro" id="IPR013538">
    <property type="entry name" value="ASHA1/2-like_C"/>
</dbReference>
<evidence type="ECO:0000256" key="1">
    <source>
        <dbReference type="ARBA" id="ARBA00006817"/>
    </source>
</evidence>
<evidence type="ECO:0000259" key="2">
    <source>
        <dbReference type="Pfam" id="PF08327"/>
    </source>
</evidence>
<dbReference type="RefSeq" id="WP_189625043.1">
    <property type="nucleotide sequence ID" value="NZ_BNAF01000002.1"/>
</dbReference>
<evidence type="ECO:0000313" key="3">
    <source>
        <dbReference type="EMBL" id="GHE23535.1"/>
    </source>
</evidence>
<feature type="domain" description="Activator of Hsp90 ATPase homologue 1/2-like C-terminal" evidence="2">
    <location>
        <begin position="14"/>
        <end position="147"/>
    </location>
</feature>
<name>A0ABQ3HU57_9SPHI</name>